<dbReference type="PANTHER" id="PTHR45859:SF1">
    <property type="entry name" value="TRANSLATION INITIATION FACTOR EIF-2B SUBUNIT BETA"/>
    <property type="match status" value="1"/>
</dbReference>
<accession>A0A8J2WP90</accession>
<reference evidence="10" key="1">
    <citation type="submission" date="2021-11" db="EMBL/GenBank/DDBJ databases">
        <authorList>
            <person name="Schell T."/>
        </authorList>
    </citation>
    <scope>NUCLEOTIDE SEQUENCE</scope>
    <source>
        <strain evidence="10">M5</strain>
    </source>
</reference>
<dbReference type="GO" id="GO:0005085">
    <property type="term" value="F:guanyl-nucleotide exchange factor activity"/>
    <property type="evidence" value="ECO:0007669"/>
    <property type="project" value="TreeGrafter"/>
</dbReference>
<evidence type="ECO:0000256" key="7">
    <source>
        <dbReference type="ARBA" id="ARBA00044228"/>
    </source>
</evidence>
<dbReference type="Gene3D" id="3.40.50.10470">
    <property type="entry name" value="Translation initiation factor eif-2b, domain 2"/>
    <property type="match status" value="1"/>
</dbReference>
<evidence type="ECO:0000256" key="6">
    <source>
        <dbReference type="ARBA" id="ARBA00044122"/>
    </source>
</evidence>
<evidence type="ECO:0000256" key="8">
    <source>
        <dbReference type="ARBA" id="ARBA00046432"/>
    </source>
</evidence>
<evidence type="ECO:0000256" key="5">
    <source>
        <dbReference type="ARBA" id="ARBA00022917"/>
    </source>
</evidence>
<comment type="subunit">
    <text evidence="8">Component of the translation initiation factor 2B (eIF2B) complex which is a heterodecamer of two sets of five different subunits: alpha, beta, gamma, delta and epsilon. Subunits alpha, beta and delta comprise a regulatory subcomplex and subunits epsilon and gamma comprise a catalytic subcomplex. Within the complex, the hexameric regulatory complex resides at the center, with the two heterodimeric catalytic subcomplexes bound on opposite sides.</text>
</comment>
<dbReference type="PANTHER" id="PTHR45859">
    <property type="entry name" value="TRANSLATION INITIATION FACTOR EIF-2B SUBUNIT BETA"/>
    <property type="match status" value="1"/>
</dbReference>
<organism evidence="10 11">
    <name type="scientific">Daphnia galeata</name>
    <dbReference type="NCBI Taxonomy" id="27404"/>
    <lineage>
        <taxon>Eukaryota</taxon>
        <taxon>Metazoa</taxon>
        <taxon>Ecdysozoa</taxon>
        <taxon>Arthropoda</taxon>
        <taxon>Crustacea</taxon>
        <taxon>Branchiopoda</taxon>
        <taxon>Diplostraca</taxon>
        <taxon>Cladocera</taxon>
        <taxon>Anomopoda</taxon>
        <taxon>Daphniidae</taxon>
        <taxon>Daphnia</taxon>
    </lineage>
</organism>
<dbReference type="EMBL" id="CAKKLH010000344">
    <property type="protein sequence ID" value="CAH0113681.1"/>
    <property type="molecule type" value="Genomic_DNA"/>
</dbReference>
<keyword evidence="3" id="KW-0963">Cytoplasm</keyword>
<comment type="caution">
    <text evidence="10">The sequence shown here is derived from an EMBL/GenBank/DDBJ whole genome shotgun (WGS) entry which is preliminary data.</text>
</comment>
<dbReference type="GO" id="GO:0005829">
    <property type="term" value="C:cytosol"/>
    <property type="evidence" value="ECO:0007669"/>
    <property type="project" value="UniProtKB-SubCell"/>
</dbReference>
<dbReference type="GO" id="GO:0003743">
    <property type="term" value="F:translation initiation factor activity"/>
    <property type="evidence" value="ECO:0007669"/>
    <property type="project" value="UniProtKB-KW"/>
</dbReference>
<dbReference type="OrthoDB" id="269919at2759"/>
<evidence type="ECO:0000256" key="4">
    <source>
        <dbReference type="ARBA" id="ARBA00022540"/>
    </source>
</evidence>
<keyword evidence="5" id="KW-0648">Protein biosynthesis</keyword>
<name>A0A8J2WP90_9CRUS</name>
<dbReference type="InterPro" id="IPR037171">
    <property type="entry name" value="NagB/RpiA_transferase-like"/>
</dbReference>
<dbReference type="GO" id="GO:0005851">
    <property type="term" value="C:eukaryotic translation initiation factor 2B complex"/>
    <property type="evidence" value="ECO:0007669"/>
    <property type="project" value="TreeGrafter"/>
</dbReference>
<comment type="subcellular location">
    <subcellularLocation>
        <location evidence="1">Cytoplasm</location>
        <location evidence="1">Cytosol</location>
    </subcellularLocation>
</comment>
<dbReference type="InterPro" id="IPR042529">
    <property type="entry name" value="IF_2B-like_C"/>
</dbReference>
<evidence type="ECO:0000313" key="10">
    <source>
        <dbReference type="EMBL" id="CAH0113681.1"/>
    </source>
</evidence>
<comment type="similarity">
    <text evidence="2 9">Belongs to the eIF-2B alpha/beta/delta subunits family.</text>
</comment>
<dbReference type="InterPro" id="IPR051855">
    <property type="entry name" value="eIF2B_beta_subunit"/>
</dbReference>
<gene>
    <name evidence="10" type="ORF">DGAL_LOCUS17581</name>
</gene>
<dbReference type="FunFam" id="3.40.50.10470:FF:000009">
    <property type="entry name" value="Translation initiation factor eIF2B subunit"/>
    <property type="match status" value="1"/>
</dbReference>
<keyword evidence="4" id="KW-0396">Initiation factor</keyword>
<evidence type="ECO:0000256" key="2">
    <source>
        <dbReference type="ARBA" id="ARBA00007251"/>
    </source>
</evidence>
<dbReference type="Pfam" id="PF01008">
    <property type="entry name" value="IF-2B"/>
    <property type="match status" value="1"/>
</dbReference>
<dbReference type="SUPFAM" id="SSF100950">
    <property type="entry name" value="NagB/RpiA/CoA transferase-like"/>
    <property type="match status" value="1"/>
</dbReference>
<proteinExistence type="inferred from homology"/>
<evidence type="ECO:0000313" key="11">
    <source>
        <dbReference type="Proteomes" id="UP000789390"/>
    </source>
</evidence>
<evidence type="ECO:0000256" key="9">
    <source>
        <dbReference type="RuleBase" id="RU003814"/>
    </source>
</evidence>
<protein>
    <recommendedName>
        <fullName evidence="6">Translation initiation factor eIF2B subunit beta</fullName>
    </recommendedName>
    <alternativeName>
        <fullName evidence="7">eIF2B GDP-GTP exchange factor subunit beta</fullName>
    </alternativeName>
</protein>
<evidence type="ECO:0000256" key="1">
    <source>
        <dbReference type="ARBA" id="ARBA00004514"/>
    </source>
</evidence>
<sequence length="350" mass="39037">MPSLESEIEGIIETFTNNLKQRKFNGSRDLAINSVQLWKKIIGQMKWQNARELMDNIKKIGKDLAETSPSETVIGNMTRRMLKIVRDEYAMLQKGKQEDSDLQESLQKILTADEGDFDYTKNISTLKPAIMEHIGEFLAELESSEIDISAQALEHIHANEIIMTIGYSKTVSAFLKTAAKNRVFQVIVAECAPFFHGHKLASDLAEARISTTLIPDSAIFAMMARVNKVIIGTHSVMANGGLKAVCGTHTLALAAKHYSVPFVVCAPMFKLCPEYVCSLDQDGFNQFVSPEEVLNNDEGKLVSRVNVYNPIFDYVPPELVTLFISNTGGNAPSYIYRLLSELYHPLDVQL</sequence>
<keyword evidence="11" id="KW-1185">Reference proteome</keyword>
<dbReference type="Proteomes" id="UP000789390">
    <property type="component" value="Unassembled WGS sequence"/>
</dbReference>
<evidence type="ECO:0000256" key="3">
    <source>
        <dbReference type="ARBA" id="ARBA00022490"/>
    </source>
</evidence>
<dbReference type="AlphaFoldDB" id="A0A8J2WP90"/>
<dbReference type="InterPro" id="IPR000649">
    <property type="entry name" value="IF-2B-related"/>
</dbReference>